<proteinExistence type="predicted"/>
<dbReference type="NCBIfam" id="TIGR02385">
    <property type="entry name" value="RelE_StbE"/>
    <property type="match status" value="1"/>
</dbReference>
<organism evidence="3">
    <name type="scientific">uncultured Sulfurovum sp</name>
    <dbReference type="NCBI Taxonomy" id="269237"/>
    <lineage>
        <taxon>Bacteria</taxon>
        <taxon>Pseudomonadati</taxon>
        <taxon>Campylobacterota</taxon>
        <taxon>Epsilonproteobacteria</taxon>
        <taxon>Campylobacterales</taxon>
        <taxon>Sulfurovaceae</taxon>
        <taxon>Sulfurovum</taxon>
        <taxon>environmental samples</taxon>
    </lineage>
</organism>
<feature type="active site" description="Proton donor" evidence="2">
    <location>
        <position position="84"/>
    </location>
</feature>
<accession>A0A6S6TDX8</accession>
<gene>
    <name evidence="3" type="ORF">HELGO_WM6483</name>
</gene>
<dbReference type="InterPro" id="IPR007712">
    <property type="entry name" value="RelE/ParE_toxin"/>
</dbReference>
<reference evidence="3" key="1">
    <citation type="submission" date="2020-01" db="EMBL/GenBank/DDBJ databases">
        <authorList>
            <person name="Meier V. D."/>
            <person name="Meier V D."/>
        </authorList>
    </citation>
    <scope>NUCLEOTIDE SEQUENCE</scope>
    <source>
        <strain evidence="3">HLG_WM_MAG_04</strain>
    </source>
</reference>
<evidence type="ECO:0000313" key="3">
    <source>
        <dbReference type="EMBL" id="CAA6813097.1"/>
    </source>
</evidence>
<dbReference type="Pfam" id="PF15738">
    <property type="entry name" value="YafQ_toxin"/>
    <property type="match status" value="1"/>
</dbReference>
<evidence type="ECO:0000256" key="1">
    <source>
        <dbReference type="ARBA" id="ARBA00022649"/>
    </source>
</evidence>
<name>A0A6S6TDX8_9BACT</name>
<evidence type="ECO:0000256" key="2">
    <source>
        <dbReference type="PIRSR" id="PIRSR006156-1"/>
    </source>
</evidence>
<dbReference type="EMBL" id="CACVAX010000039">
    <property type="protein sequence ID" value="CAA6813097.1"/>
    <property type="molecule type" value="Genomic_DNA"/>
</dbReference>
<dbReference type="AlphaFoldDB" id="A0A6S6TDX8"/>
<dbReference type="SUPFAM" id="SSF143011">
    <property type="entry name" value="RelE-like"/>
    <property type="match status" value="1"/>
</dbReference>
<keyword evidence="1" id="KW-1277">Toxin-antitoxin system</keyword>
<dbReference type="PANTHER" id="PTHR40588">
    <property type="entry name" value="MRNA INTERFERASE TOXIN YAFQ"/>
    <property type="match status" value="1"/>
</dbReference>
<dbReference type="GO" id="GO:0004521">
    <property type="term" value="F:RNA endonuclease activity"/>
    <property type="evidence" value="ECO:0007669"/>
    <property type="project" value="TreeGrafter"/>
</dbReference>
<dbReference type="PANTHER" id="PTHR40588:SF1">
    <property type="entry name" value="MRNA INTERFERASE TOXIN YAFQ"/>
    <property type="match status" value="1"/>
</dbReference>
<dbReference type="GO" id="GO:0006415">
    <property type="term" value="P:translational termination"/>
    <property type="evidence" value="ECO:0007669"/>
    <property type="project" value="TreeGrafter"/>
</dbReference>
<protein>
    <submittedName>
        <fullName evidence="3">Uncharacterized protein</fullName>
    </submittedName>
</protein>
<dbReference type="PIRSF" id="PIRSF006156">
    <property type="entry name" value="YafQ"/>
    <property type="match status" value="1"/>
</dbReference>
<dbReference type="Gene3D" id="3.30.2310.20">
    <property type="entry name" value="RelE-like"/>
    <property type="match status" value="1"/>
</dbReference>
<sequence length="97" mass="11497">MLKLFRAKTFLKDYRKIKFTDKTYLKYVVSITTLLKEEHLPKEALDHPLKGNYSQFREFHVSGDLLVIYYIEDETLKLVRIGSHSDQSCLINVDEEE</sequence>
<dbReference type="InterPro" id="IPR035093">
    <property type="entry name" value="RelE/ParE_toxin_dom_sf"/>
</dbReference>
<dbReference type="GO" id="GO:0006402">
    <property type="term" value="P:mRNA catabolic process"/>
    <property type="evidence" value="ECO:0007669"/>
    <property type="project" value="TreeGrafter"/>
</dbReference>
<dbReference type="InterPro" id="IPR004386">
    <property type="entry name" value="Toxin_YafQ-like"/>
</dbReference>